<evidence type="ECO:0000256" key="3">
    <source>
        <dbReference type="ARBA" id="ARBA00023002"/>
    </source>
</evidence>
<dbReference type="AlphaFoldDB" id="A0A423VQA6"/>
<dbReference type="InterPro" id="IPR002937">
    <property type="entry name" value="Amino_oxidase"/>
</dbReference>
<name>A0A423VQA6_9PEZI</name>
<dbReference type="InterPro" id="IPR035959">
    <property type="entry name" value="RutC-like_sf"/>
</dbReference>
<keyword evidence="6" id="KW-0274">FAD</keyword>
<feature type="binding site" evidence="5">
    <location>
        <position position="484"/>
    </location>
    <ligand>
        <name>substrate</name>
    </ligand>
</feature>
<evidence type="ECO:0000313" key="9">
    <source>
        <dbReference type="Proteomes" id="UP000283895"/>
    </source>
</evidence>
<feature type="domain" description="Amine oxidase" evidence="7">
    <location>
        <begin position="155"/>
        <end position="596"/>
    </location>
</feature>
<comment type="similarity">
    <text evidence="2 6">Belongs to the flavin monoamine oxidase family.</text>
</comment>
<dbReference type="InterPro" id="IPR050703">
    <property type="entry name" value="Flavin_MAO"/>
</dbReference>
<evidence type="ECO:0000256" key="2">
    <source>
        <dbReference type="ARBA" id="ARBA00005995"/>
    </source>
</evidence>
<dbReference type="STRING" id="356882.A0A423VQA6"/>
<dbReference type="InterPro" id="IPR001613">
    <property type="entry name" value="Flavin_amine_oxidase"/>
</dbReference>
<evidence type="ECO:0000256" key="4">
    <source>
        <dbReference type="ARBA" id="ARBA00048448"/>
    </source>
</evidence>
<dbReference type="GO" id="GO:0097621">
    <property type="term" value="F:monoamine oxidase activity"/>
    <property type="evidence" value="ECO:0007669"/>
    <property type="project" value="UniProtKB-EC"/>
</dbReference>
<evidence type="ECO:0000259" key="7">
    <source>
        <dbReference type="Pfam" id="PF01593"/>
    </source>
</evidence>
<reference evidence="8 9" key="1">
    <citation type="submission" date="2015-09" db="EMBL/GenBank/DDBJ databases">
        <title>Host preference determinants of Valsa canker pathogens revealed by comparative genomics.</title>
        <authorList>
            <person name="Yin Z."/>
            <person name="Huang L."/>
        </authorList>
    </citation>
    <scope>NUCLEOTIDE SEQUENCE [LARGE SCALE GENOMIC DNA]</scope>
    <source>
        <strain evidence="8 9">03-1</strain>
    </source>
</reference>
<comment type="caution">
    <text evidence="8">The sequence shown here is derived from an EMBL/GenBank/DDBJ whole genome shotgun (WGS) entry which is preliminary data.</text>
</comment>
<dbReference type="InterPro" id="IPR006175">
    <property type="entry name" value="YjgF/YER057c/UK114"/>
</dbReference>
<sequence length="606" mass="65033">MTKTITAVDLPSTGSAYFAPATVSYPGASLIHVAGQVGAIQNGQVPADYESQVHLALLNLKQVILVAGASINDIAKLTIYAVNYDPATRKHVRHVNKFLGGHRPAITLVPVQQLAQPGWLFEVDAVIALRAPGLSLLPSRSTLKKVDVVIIGAGLAGLATAEEVLRAGLSCVVLEARDRVGGKTWSQPLTKGEGIIDFGAAWINDTNQSRMIALARRFGADLIEQNTTGKCVLQDFEGNCSTFAYGELPKFDAATAQNVAEIRDICEAECQAIDTFNPQDTSLDSLTFEAYLLGRGASKTALATATLWTRAMLGQEPSDVSALFFLNYCKSGGGLMQMRSDRKHGGQYLRVAQGTQLFSKGIAEALPKKVLQLSNPVASVHQTGYQSVVVQTATGQTYLARKVISSVPSPVLKSIAFSPPLPPAKRLVVESATYGYYTKAMMVFRSPFWVHKGLCGLTQSFTGPASIIRDTSIPSQNKHVLTCFMVGEPGRSWASLSGAERESRLLEQIGTLFETGPGKVKEDFEEMMLYEWTGDEYAGWGCPCTSLPPGVLDAVGSTLREPVDNVHFVGTETAGEWKGYMEGAVRSGERGAAEVISILKEAPAKL</sequence>
<organism evidence="8 9">
    <name type="scientific">Cytospora schulzeri</name>
    <dbReference type="NCBI Taxonomy" id="448051"/>
    <lineage>
        <taxon>Eukaryota</taxon>
        <taxon>Fungi</taxon>
        <taxon>Dikarya</taxon>
        <taxon>Ascomycota</taxon>
        <taxon>Pezizomycotina</taxon>
        <taxon>Sordariomycetes</taxon>
        <taxon>Sordariomycetidae</taxon>
        <taxon>Diaporthales</taxon>
        <taxon>Cytosporaceae</taxon>
        <taxon>Cytospora</taxon>
    </lineage>
</organism>
<dbReference type="Gene3D" id="3.30.1330.40">
    <property type="entry name" value="RutC-like"/>
    <property type="match status" value="1"/>
</dbReference>
<keyword evidence="6" id="KW-0285">Flavoprotein</keyword>
<evidence type="ECO:0000256" key="1">
    <source>
        <dbReference type="ARBA" id="ARBA00001974"/>
    </source>
</evidence>
<dbReference type="Pfam" id="PF01042">
    <property type="entry name" value="Ribonuc_L-PSP"/>
    <property type="match status" value="1"/>
</dbReference>
<comment type="cofactor">
    <cofactor evidence="1 6">
        <name>FAD</name>
        <dbReference type="ChEBI" id="CHEBI:57692"/>
    </cofactor>
</comment>
<proteinExistence type="inferred from homology"/>
<feature type="binding site" evidence="5">
    <location>
        <position position="377"/>
    </location>
    <ligand>
        <name>FAD</name>
        <dbReference type="ChEBI" id="CHEBI:57692"/>
    </ligand>
</feature>
<evidence type="ECO:0000256" key="6">
    <source>
        <dbReference type="RuleBase" id="RU362067"/>
    </source>
</evidence>
<dbReference type="Gene3D" id="1.10.405.10">
    <property type="entry name" value="Guanine Nucleotide Dissociation Inhibitor, domain 1"/>
    <property type="match status" value="1"/>
</dbReference>
<dbReference type="PRINTS" id="PR00757">
    <property type="entry name" value="AMINEOXDASEF"/>
</dbReference>
<dbReference type="Gene3D" id="3.50.50.60">
    <property type="entry name" value="FAD/NAD(P)-binding domain"/>
    <property type="match status" value="1"/>
</dbReference>
<dbReference type="SUPFAM" id="SSF55298">
    <property type="entry name" value="YjgF-like"/>
    <property type="match status" value="1"/>
</dbReference>
<dbReference type="PANTHER" id="PTHR43563">
    <property type="entry name" value="AMINE OXIDASE"/>
    <property type="match status" value="1"/>
</dbReference>
<dbReference type="Pfam" id="PF01593">
    <property type="entry name" value="Amino_oxidase"/>
    <property type="match status" value="1"/>
</dbReference>
<evidence type="ECO:0000256" key="5">
    <source>
        <dbReference type="PIRSR" id="PIRSR601613-1"/>
    </source>
</evidence>
<dbReference type="EMBL" id="LKEA01000046">
    <property type="protein sequence ID" value="ROV93210.1"/>
    <property type="molecule type" value="Genomic_DNA"/>
</dbReference>
<feature type="binding site" evidence="5">
    <location>
        <begin position="175"/>
        <end position="176"/>
    </location>
    <ligand>
        <name>FAD</name>
        <dbReference type="ChEBI" id="CHEBI:57692"/>
    </ligand>
</feature>
<dbReference type="OrthoDB" id="5046242at2759"/>
<dbReference type="SUPFAM" id="SSF51905">
    <property type="entry name" value="FAD/NAD(P)-binding domain"/>
    <property type="match status" value="1"/>
</dbReference>
<feature type="binding site" evidence="5">
    <location>
        <position position="572"/>
    </location>
    <ligand>
        <name>FAD</name>
        <dbReference type="ChEBI" id="CHEBI:57692"/>
    </ligand>
</feature>
<keyword evidence="3 6" id="KW-0560">Oxidoreductase</keyword>
<dbReference type="Gene3D" id="3.90.660.10">
    <property type="match status" value="1"/>
</dbReference>
<accession>A0A423VQA6</accession>
<dbReference type="EC" id="1.4.3.-" evidence="6"/>
<keyword evidence="9" id="KW-1185">Reference proteome</keyword>
<evidence type="ECO:0000313" key="8">
    <source>
        <dbReference type="EMBL" id="ROV93210.1"/>
    </source>
</evidence>
<comment type="catalytic activity">
    <reaction evidence="4">
        <text>a secondary aliphatic amine + O2 + H2O = a primary amine + an aldehyde + H2O2</text>
        <dbReference type="Rhea" id="RHEA:26414"/>
        <dbReference type="ChEBI" id="CHEBI:15377"/>
        <dbReference type="ChEBI" id="CHEBI:15379"/>
        <dbReference type="ChEBI" id="CHEBI:16240"/>
        <dbReference type="ChEBI" id="CHEBI:17478"/>
        <dbReference type="ChEBI" id="CHEBI:58855"/>
        <dbReference type="ChEBI" id="CHEBI:65296"/>
        <dbReference type="EC" id="1.4.3.4"/>
    </reaction>
</comment>
<dbReference type="Proteomes" id="UP000283895">
    <property type="component" value="Unassembled WGS sequence"/>
</dbReference>
<protein>
    <recommendedName>
        <fullName evidence="6">Amine oxidase</fullName>
        <ecNumber evidence="6">1.4.3.-</ecNumber>
    </recommendedName>
</protein>
<dbReference type="SUPFAM" id="SSF54373">
    <property type="entry name" value="FAD-linked reductases, C-terminal domain"/>
    <property type="match status" value="1"/>
</dbReference>
<gene>
    <name evidence="8" type="ORF">VMCG_08693</name>
</gene>
<dbReference type="PANTHER" id="PTHR43563:SF14">
    <property type="entry name" value="AMINE OXIDASE"/>
    <property type="match status" value="1"/>
</dbReference>
<dbReference type="InterPro" id="IPR036188">
    <property type="entry name" value="FAD/NAD-bd_sf"/>
</dbReference>